<evidence type="ECO:0000313" key="4">
    <source>
        <dbReference type="Proteomes" id="UP000291259"/>
    </source>
</evidence>
<dbReference type="OrthoDB" id="5073996at2"/>
<sequence>MGLIEVLAEAATAPKAPNLWGALGCALAYSGALFATIDSFADILLASGDAPGGRLSPALRLKTGSKLAAAGITVVAAGLVLALDRNWFAFIALSAAFVVLAGIAALVLVRHRAMRAVQRAESQRVESQQTAAQRAARQGAAPPRADNG</sequence>
<feature type="transmembrane region" description="Helical" evidence="2">
    <location>
        <begin position="20"/>
        <end position="46"/>
    </location>
</feature>
<evidence type="ECO:0000313" key="3">
    <source>
        <dbReference type="EMBL" id="QAY74404.1"/>
    </source>
</evidence>
<organism evidence="3 4">
    <name type="scientific">Agromyces protaetiae</name>
    <dbReference type="NCBI Taxonomy" id="2509455"/>
    <lineage>
        <taxon>Bacteria</taxon>
        <taxon>Bacillati</taxon>
        <taxon>Actinomycetota</taxon>
        <taxon>Actinomycetes</taxon>
        <taxon>Micrococcales</taxon>
        <taxon>Microbacteriaceae</taxon>
        <taxon>Agromyces</taxon>
    </lineage>
</organism>
<dbReference type="KEGG" id="agf:ET445_14795"/>
<reference evidence="3 4" key="1">
    <citation type="submission" date="2019-01" db="EMBL/GenBank/DDBJ databases">
        <title>Genome sequencing of strain FW100M-8.</title>
        <authorList>
            <person name="Heo J."/>
            <person name="Kim S.-J."/>
            <person name="Kim J.-S."/>
            <person name="Hong S.-B."/>
            <person name="Kwon S.-W."/>
        </authorList>
    </citation>
    <scope>NUCLEOTIDE SEQUENCE [LARGE SCALE GENOMIC DNA]</scope>
    <source>
        <strain evidence="3 4">FW100M-8</strain>
    </source>
</reference>
<evidence type="ECO:0000256" key="1">
    <source>
        <dbReference type="SAM" id="MobiDB-lite"/>
    </source>
</evidence>
<gene>
    <name evidence="3" type="ORF">ET445_14795</name>
</gene>
<dbReference type="Proteomes" id="UP000291259">
    <property type="component" value="Chromosome"/>
</dbReference>
<feature type="compositionally biased region" description="Low complexity" evidence="1">
    <location>
        <begin position="128"/>
        <end position="148"/>
    </location>
</feature>
<name>A0A4P6FEP5_9MICO</name>
<dbReference type="AlphaFoldDB" id="A0A4P6FEP5"/>
<protein>
    <submittedName>
        <fullName evidence="3">Uncharacterized protein</fullName>
    </submittedName>
</protein>
<evidence type="ECO:0000256" key="2">
    <source>
        <dbReference type="SAM" id="Phobius"/>
    </source>
</evidence>
<feature type="transmembrane region" description="Helical" evidence="2">
    <location>
        <begin position="89"/>
        <end position="109"/>
    </location>
</feature>
<proteinExistence type="predicted"/>
<feature type="region of interest" description="Disordered" evidence="1">
    <location>
        <begin position="124"/>
        <end position="148"/>
    </location>
</feature>
<accession>A0A4P6FEP5</accession>
<dbReference type="EMBL" id="CP035491">
    <property type="protein sequence ID" value="QAY74404.1"/>
    <property type="molecule type" value="Genomic_DNA"/>
</dbReference>
<dbReference type="RefSeq" id="WP_129191949.1">
    <property type="nucleotide sequence ID" value="NZ_CP035491.1"/>
</dbReference>
<keyword evidence="2" id="KW-0472">Membrane</keyword>
<keyword evidence="2" id="KW-1133">Transmembrane helix</keyword>
<keyword evidence="4" id="KW-1185">Reference proteome</keyword>
<keyword evidence="2" id="KW-0812">Transmembrane</keyword>